<organism evidence="10">
    <name type="scientific">Mantoniella antarctica</name>
    <dbReference type="NCBI Taxonomy" id="81844"/>
    <lineage>
        <taxon>Eukaryota</taxon>
        <taxon>Viridiplantae</taxon>
        <taxon>Chlorophyta</taxon>
        <taxon>Mamiellophyceae</taxon>
        <taxon>Mamiellales</taxon>
        <taxon>Mamiellaceae</taxon>
        <taxon>Mantoniella</taxon>
    </lineage>
</organism>
<dbReference type="GO" id="GO:0009501">
    <property type="term" value="C:amyloplast"/>
    <property type="evidence" value="ECO:0007669"/>
    <property type="project" value="UniProtKB-SubCell"/>
</dbReference>
<evidence type="ECO:0000256" key="1">
    <source>
        <dbReference type="ARBA" id="ARBA00000826"/>
    </source>
</evidence>
<dbReference type="FunFam" id="3.20.20.80:FF:000001">
    <property type="entry name" value="1,4-alpha-glucan branching enzyme"/>
    <property type="match status" value="1"/>
</dbReference>
<evidence type="ECO:0000256" key="7">
    <source>
        <dbReference type="ARBA" id="ARBA00060592"/>
    </source>
</evidence>
<dbReference type="InterPro" id="IPR013783">
    <property type="entry name" value="Ig-like_fold"/>
</dbReference>
<feature type="region of interest" description="Disordered" evidence="8">
    <location>
        <begin position="18"/>
        <end position="52"/>
    </location>
</feature>
<protein>
    <recommendedName>
        <fullName evidence="4">1,4-alpha-glucan branching enzyme</fullName>
        <ecNumber evidence="4">2.4.1.18</ecNumber>
    </recommendedName>
</protein>
<comment type="subcellular location">
    <subcellularLocation>
        <location evidence="2">Plastid</location>
        <location evidence="2">Amyloplast</location>
    </subcellularLocation>
</comment>
<dbReference type="InterPro" id="IPR013780">
    <property type="entry name" value="Glyco_hydro_b"/>
</dbReference>
<feature type="region of interest" description="Disordered" evidence="8">
    <location>
        <begin position="818"/>
        <end position="904"/>
    </location>
</feature>
<dbReference type="FunFam" id="2.60.40.10:FF:000250">
    <property type="entry name" value="1,4-alpha-glucan-branching enzyme, chloroplastic/amyloplastic"/>
    <property type="match status" value="1"/>
</dbReference>
<dbReference type="EC" id="2.4.1.18" evidence="4"/>
<evidence type="ECO:0000256" key="4">
    <source>
        <dbReference type="ARBA" id="ARBA00012541"/>
    </source>
</evidence>
<dbReference type="EMBL" id="HBFC01033659">
    <property type="protein sequence ID" value="CAD8720789.1"/>
    <property type="molecule type" value="Transcribed_RNA"/>
</dbReference>
<evidence type="ECO:0000256" key="6">
    <source>
        <dbReference type="ARBA" id="ARBA00023234"/>
    </source>
</evidence>
<comment type="pathway">
    <text evidence="7">Glycan biosynthesis.</text>
</comment>
<feature type="compositionally biased region" description="Basic and acidic residues" evidence="8">
    <location>
        <begin position="840"/>
        <end position="896"/>
    </location>
</feature>
<dbReference type="InterPro" id="IPR006048">
    <property type="entry name" value="A-amylase/branching_C"/>
</dbReference>
<dbReference type="GO" id="GO:0003844">
    <property type="term" value="F:1,4-alpha-glucan branching enzyme activity"/>
    <property type="evidence" value="ECO:0007669"/>
    <property type="project" value="UniProtKB-EC"/>
</dbReference>
<evidence type="ECO:0000259" key="9">
    <source>
        <dbReference type="SMART" id="SM00642"/>
    </source>
</evidence>
<dbReference type="PANTHER" id="PTHR43651:SF2">
    <property type="entry name" value="1,4-ALPHA-GLUCAN-BRANCHING ENZYME, CHLOROPLASTIC_AMYLOPLASTIC"/>
    <property type="match status" value="1"/>
</dbReference>
<feature type="domain" description="Glycosyl hydrolase family 13 catalytic" evidence="9">
    <location>
        <begin position="287"/>
        <end position="667"/>
    </location>
</feature>
<evidence type="ECO:0000313" key="10">
    <source>
        <dbReference type="EMBL" id="CAD8720789.1"/>
    </source>
</evidence>
<dbReference type="Gene3D" id="2.60.40.1180">
    <property type="entry name" value="Golgi alpha-mannosidase II"/>
    <property type="match status" value="1"/>
</dbReference>
<keyword evidence="6" id="KW-0035">Amyloplast</keyword>
<dbReference type="SUPFAM" id="SSF51445">
    <property type="entry name" value="(Trans)glycosidases"/>
    <property type="match status" value="1"/>
</dbReference>
<dbReference type="InterPro" id="IPR014756">
    <property type="entry name" value="Ig_E-set"/>
</dbReference>
<dbReference type="Pfam" id="PF02806">
    <property type="entry name" value="Alpha-amylase_C"/>
    <property type="match status" value="1"/>
</dbReference>
<comment type="similarity">
    <text evidence="3">Belongs to the glycosyl hydrolase 13 family. GlgB subfamily.</text>
</comment>
<reference evidence="10" key="1">
    <citation type="submission" date="2021-01" db="EMBL/GenBank/DDBJ databases">
        <authorList>
            <person name="Corre E."/>
            <person name="Pelletier E."/>
            <person name="Niang G."/>
            <person name="Scheremetjew M."/>
            <person name="Finn R."/>
            <person name="Kale V."/>
            <person name="Holt S."/>
            <person name="Cochrane G."/>
            <person name="Meng A."/>
            <person name="Brown T."/>
            <person name="Cohen L."/>
        </authorList>
    </citation>
    <scope>NUCLEOTIDE SEQUENCE</scope>
    <source>
        <strain evidence="10">SL-175</strain>
    </source>
</reference>
<evidence type="ECO:0000256" key="5">
    <source>
        <dbReference type="ARBA" id="ARBA00022679"/>
    </source>
</evidence>
<evidence type="ECO:0000256" key="3">
    <source>
        <dbReference type="ARBA" id="ARBA00009000"/>
    </source>
</evidence>
<gene>
    <name evidence="10" type="ORF">MANT1106_LOCUS20001</name>
</gene>
<name>A0A7S0XGD7_9CHLO</name>
<evidence type="ECO:0000256" key="2">
    <source>
        <dbReference type="ARBA" id="ARBA00004602"/>
    </source>
</evidence>
<dbReference type="SUPFAM" id="SSF51011">
    <property type="entry name" value="Glycosyl hydrolase domain"/>
    <property type="match status" value="1"/>
</dbReference>
<dbReference type="SMART" id="SM00642">
    <property type="entry name" value="Aamy"/>
    <property type="match status" value="1"/>
</dbReference>
<dbReference type="Pfam" id="PF02922">
    <property type="entry name" value="CBM_48"/>
    <property type="match status" value="1"/>
</dbReference>
<sequence length="904" mass="101458">MSHAHTFTLASVAAAAPRARLTQRRPRVGAVPGRALGTSLASSPGVASYPPPPHRLHRTASATRLSIATQRARRGAGGGGGSGGRMLPVTKYGARSMEYSADGMGVAAVDEKLWEHQAHLKYRWKVFNEIKDAIIAAEGSMDAFSRGCEHFGFNTNPAGEMVYREWAPAAQGAALIGDFNDWNADANVMTRDEYGVWEVVLPAGTIPHASRVKIRLLKFDGGGWVDRIPAWIKMSTTEPGVMGAAYDGVYWNPPADEKHVRVHPRPVRPAASRIYEAHVGMSGSDPQVNTYREFADDVLPRVLAAGYNTVQLMAVAEHAYYGSFGYHVTSPFAVSSRSGSPEDLKYLVDEAHGLGLRVLLDVVHCHVSCNVEDGIAGFDFGQQTEDSYFGVGEAGYHRVWDSRLYNYGNWEVQRYLMSNLRYWVEEYGFDGFRFDGVTSMLYHHHGLDTAFSGDYAQYFGLETNVAAVAYLMLANDLLHTLYPGIEVLAEDVSGMPTLCRPVHEGGVGFDARLAMSIPDLWVRTLRASREGGVRDEDWNMHEIVATLCNRRYTEKCIGYAESHDQSIVGDKTTAFWLMDAEMYTGMSTFEEATPTIERGMALQKMIRLITIAIGGDGYLNFMGNEFGHPEWVDFPREGNGWSHQFCRRQWDLADTEYLRYAQLGLFDRAMMALDEDYQFLGHGHQFVSSADDDRKLIIAERGPLIFVFNFHPTATYQELEVGVGMGGRYRICLDTDEFRFGGLGRVGHDADHFTSPGGPQTWVGSYPQEPRPCGMLVMSAPRSAQVYVKVEEVASVHDFSGVAAAAAVAKSSGTVRMVAESSLQQPPQPQQQQEQEWEEQQEREKQGVREREQREMEWAREREQHEREQRERREEQWNRKRDKHDHDELYDPDHPPRRVPPPYR</sequence>
<dbReference type="GO" id="GO:0005975">
    <property type="term" value="P:carbohydrate metabolic process"/>
    <property type="evidence" value="ECO:0007669"/>
    <property type="project" value="InterPro"/>
</dbReference>
<dbReference type="CDD" id="cd02854">
    <property type="entry name" value="E_set_GBE_euk_N"/>
    <property type="match status" value="1"/>
</dbReference>
<dbReference type="Gene3D" id="2.60.40.10">
    <property type="entry name" value="Immunoglobulins"/>
    <property type="match status" value="1"/>
</dbReference>
<dbReference type="SUPFAM" id="SSF81296">
    <property type="entry name" value="E set domains"/>
    <property type="match status" value="1"/>
</dbReference>
<dbReference type="GO" id="GO:0004553">
    <property type="term" value="F:hydrolase activity, hydrolyzing O-glycosyl compounds"/>
    <property type="evidence" value="ECO:0007669"/>
    <property type="project" value="InterPro"/>
</dbReference>
<accession>A0A7S0XGD7</accession>
<dbReference type="InterPro" id="IPR006047">
    <property type="entry name" value="GH13_cat_dom"/>
</dbReference>
<dbReference type="InterPro" id="IPR017853">
    <property type="entry name" value="GH"/>
</dbReference>
<dbReference type="AlphaFoldDB" id="A0A7S0XGD7"/>
<evidence type="ECO:0000256" key="8">
    <source>
        <dbReference type="SAM" id="MobiDB-lite"/>
    </source>
</evidence>
<dbReference type="CDD" id="cd11321">
    <property type="entry name" value="AmyAc_bac_euk_BE"/>
    <property type="match status" value="1"/>
</dbReference>
<dbReference type="GO" id="GO:0043169">
    <property type="term" value="F:cation binding"/>
    <property type="evidence" value="ECO:0007669"/>
    <property type="project" value="InterPro"/>
</dbReference>
<dbReference type="Gene3D" id="3.20.20.80">
    <property type="entry name" value="Glycosidases"/>
    <property type="match status" value="1"/>
</dbReference>
<keyword evidence="6" id="KW-0934">Plastid</keyword>
<keyword evidence="5" id="KW-0808">Transferase</keyword>
<proteinExistence type="inferred from homology"/>
<dbReference type="PANTHER" id="PTHR43651">
    <property type="entry name" value="1,4-ALPHA-GLUCAN-BRANCHING ENZYME"/>
    <property type="match status" value="1"/>
</dbReference>
<comment type="catalytic activity">
    <reaction evidence="1">
        <text>Transfers a segment of a (1-&gt;4)-alpha-D-glucan chain to a primary hydroxy group in a similar glucan chain.</text>
        <dbReference type="EC" id="2.4.1.18"/>
    </reaction>
</comment>
<dbReference type="InterPro" id="IPR004193">
    <property type="entry name" value="Glyco_hydro_13_N"/>
</dbReference>